<gene>
    <name evidence="8" type="ORF">SISNIDRAFT_407782</name>
</gene>
<evidence type="ECO:0000256" key="3">
    <source>
        <dbReference type="ARBA" id="ARBA00022912"/>
    </source>
</evidence>
<evidence type="ECO:0000256" key="1">
    <source>
        <dbReference type="ARBA" id="ARBA00008601"/>
    </source>
</evidence>
<reference evidence="8 9" key="1">
    <citation type="journal article" date="2016" name="Mol. Biol. Evol.">
        <title>Comparative Genomics of Early-Diverging Mushroom-Forming Fungi Provides Insights into the Origins of Lignocellulose Decay Capabilities.</title>
        <authorList>
            <person name="Nagy L.G."/>
            <person name="Riley R."/>
            <person name="Tritt A."/>
            <person name="Adam C."/>
            <person name="Daum C."/>
            <person name="Floudas D."/>
            <person name="Sun H."/>
            <person name="Yadav J.S."/>
            <person name="Pangilinan J."/>
            <person name="Larsson K.H."/>
            <person name="Matsuura K."/>
            <person name="Barry K."/>
            <person name="Labutti K."/>
            <person name="Kuo R."/>
            <person name="Ohm R.A."/>
            <person name="Bhattacharya S.S."/>
            <person name="Shirouzu T."/>
            <person name="Yoshinaga Y."/>
            <person name="Martin F.M."/>
            <person name="Grigoriev I.V."/>
            <person name="Hibbett D.S."/>
        </authorList>
    </citation>
    <scope>NUCLEOTIDE SEQUENCE [LARGE SCALE GENOMIC DNA]</scope>
    <source>
        <strain evidence="8 9">HHB9708</strain>
    </source>
</reference>
<dbReference type="GO" id="GO:0007165">
    <property type="term" value="P:signal transduction"/>
    <property type="evidence" value="ECO:0007669"/>
    <property type="project" value="TreeGrafter"/>
</dbReference>
<evidence type="ECO:0000259" key="7">
    <source>
        <dbReference type="PROSITE" id="PS50056"/>
    </source>
</evidence>
<dbReference type="STRING" id="1314777.A0A164XCE3"/>
<dbReference type="PROSITE" id="PS50054">
    <property type="entry name" value="TYR_PHOSPHATASE_DUAL"/>
    <property type="match status" value="1"/>
</dbReference>
<dbReference type="InterPro" id="IPR020422">
    <property type="entry name" value="TYR_PHOSPHATASE_DUAL_dom"/>
</dbReference>
<name>A0A164XCE3_9AGAM</name>
<feature type="domain" description="Tyrosine specific protein phosphatases" evidence="7">
    <location>
        <begin position="72"/>
        <end position="132"/>
    </location>
</feature>
<proteinExistence type="inferred from homology"/>
<dbReference type="AlphaFoldDB" id="A0A164XCE3"/>
<dbReference type="EMBL" id="KV419400">
    <property type="protein sequence ID" value="KZS95836.1"/>
    <property type="molecule type" value="Genomic_DNA"/>
</dbReference>
<keyword evidence="3" id="KW-0904">Protein phosphatase</keyword>
<keyword evidence="2" id="KW-0378">Hydrolase</keyword>
<dbReference type="SMART" id="SM00195">
    <property type="entry name" value="DSPc"/>
    <property type="match status" value="1"/>
</dbReference>
<dbReference type="PANTHER" id="PTHR45948:SF2">
    <property type="entry name" value="DUAL SPECIFICITY PROTEIN PHOSPHATASE"/>
    <property type="match status" value="1"/>
</dbReference>
<evidence type="ECO:0000256" key="2">
    <source>
        <dbReference type="ARBA" id="ARBA00022801"/>
    </source>
</evidence>
<dbReference type="GO" id="GO:0004722">
    <property type="term" value="F:protein serine/threonine phosphatase activity"/>
    <property type="evidence" value="ECO:0007669"/>
    <property type="project" value="UniProtKB-EC"/>
</dbReference>
<evidence type="ECO:0000313" key="8">
    <source>
        <dbReference type="EMBL" id="KZS95836.1"/>
    </source>
</evidence>
<dbReference type="GO" id="GO:0004725">
    <property type="term" value="F:protein tyrosine phosphatase activity"/>
    <property type="evidence" value="ECO:0007669"/>
    <property type="project" value="TreeGrafter"/>
</dbReference>
<accession>A0A164XCE3</accession>
<comment type="catalytic activity">
    <reaction evidence="4">
        <text>O-phospho-L-seryl-[protein] + H2O = L-seryl-[protein] + phosphate</text>
        <dbReference type="Rhea" id="RHEA:20629"/>
        <dbReference type="Rhea" id="RHEA-COMP:9863"/>
        <dbReference type="Rhea" id="RHEA-COMP:11604"/>
        <dbReference type="ChEBI" id="CHEBI:15377"/>
        <dbReference type="ChEBI" id="CHEBI:29999"/>
        <dbReference type="ChEBI" id="CHEBI:43474"/>
        <dbReference type="ChEBI" id="CHEBI:83421"/>
        <dbReference type="EC" id="3.1.3.16"/>
    </reaction>
</comment>
<dbReference type="PROSITE" id="PS50056">
    <property type="entry name" value="TYR_PHOSPHATASE_2"/>
    <property type="match status" value="1"/>
</dbReference>
<feature type="domain" description="Tyrosine-protein phosphatase" evidence="6">
    <location>
        <begin position="3"/>
        <end position="154"/>
    </location>
</feature>
<evidence type="ECO:0000259" key="6">
    <source>
        <dbReference type="PROSITE" id="PS50054"/>
    </source>
</evidence>
<dbReference type="PROSITE" id="PS00383">
    <property type="entry name" value="TYR_PHOSPHATASE_1"/>
    <property type="match status" value="1"/>
</dbReference>
<dbReference type="InterPro" id="IPR016130">
    <property type="entry name" value="Tyr_Pase_AS"/>
</dbReference>
<comment type="similarity">
    <text evidence="1">Belongs to the protein-tyrosine phosphatase family. Non-receptor class dual specificity subfamily.</text>
</comment>
<dbReference type="CDD" id="cd14498">
    <property type="entry name" value="DSP"/>
    <property type="match status" value="1"/>
</dbReference>
<dbReference type="Gene3D" id="3.90.190.10">
    <property type="entry name" value="Protein tyrosine phosphatase superfamily"/>
    <property type="match status" value="1"/>
</dbReference>
<dbReference type="PRINTS" id="PR01908">
    <property type="entry name" value="ADSPHPHTASE"/>
</dbReference>
<keyword evidence="9" id="KW-1185">Reference proteome</keyword>
<dbReference type="Pfam" id="PF00782">
    <property type="entry name" value="DSPc"/>
    <property type="match status" value="1"/>
</dbReference>
<dbReference type="Proteomes" id="UP000076722">
    <property type="component" value="Unassembled WGS sequence"/>
</dbReference>
<dbReference type="InterPro" id="IPR000387">
    <property type="entry name" value="Tyr_Pase_dom"/>
</dbReference>
<sequence length="158" mass="18191">RPQFSQIIPGLYISDLYTATSPVVFRTLGVTHLLSVVPEPQLAPYSSWQNRLIPRSRRLHIRISDTPSAPLSEYLDTTTTFIRNALHDGPRTRVLVHCTWGMSRSASVVIAYLMVAGEMSYEQALEMVRRRRKIVRPNDGFERQVKEWAARKLAQRRD</sequence>
<evidence type="ECO:0000256" key="4">
    <source>
        <dbReference type="ARBA" id="ARBA00047761"/>
    </source>
</evidence>
<dbReference type="OrthoDB" id="2017893at2759"/>
<protein>
    <submittedName>
        <fullName evidence="8">Phosphatases II</fullName>
    </submittedName>
</protein>
<evidence type="ECO:0000313" key="9">
    <source>
        <dbReference type="Proteomes" id="UP000076722"/>
    </source>
</evidence>
<dbReference type="InterPro" id="IPR000340">
    <property type="entry name" value="Dual-sp_phosphatase_cat-dom"/>
</dbReference>
<dbReference type="InterPro" id="IPR029021">
    <property type="entry name" value="Prot-tyrosine_phosphatase-like"/>
</dbReference>
<dbReference type="GO" id="GO:0005829">
    <property type="term" value="C:cytosol"/>
    <property type="evidence" value="ECO:0007669"/>
    <property type="project" value="TreeGrafter"/>
</dbReference>
<dbReference type="PANTHER" id="PTHR45948">
    <property type="entry name" value="DUAL SPECIFICITY PROTEIN PHOSPHATASE DDB_G0269404-RELATED"/>
    <property type="match status" value="1"/>
</dbReference>
<evidence type="ECO:0000256" key="5">
    <source>
        <dbReference type="ARBA" id="ARBA00048336"/>
    </source>
</evidence>
<organism evidence="8 9">
    <name type="scientific">Sistotremastrum niveocremeum HHB9708</name>
    <dbReference type="NCBI Taxonomy" id="1314777"/>
    <lineage>
        <taxon>Eukaryota</taxon>
        <taxon>Fungi</taxon>
        <taxon>Dikarya</taxon>
        <taxon>Basidiomycota</taxon>
        <taxon>Agaricomycotina</taxon>
        <taxon>Agaricomycetes</taxon>
        <taxon>Sistotremastrales</taxon>
        <taxon>Sistotremastraceae</taxon>
        <taxon>Sertulicium</taxon>
        <taxon>Sertulicium niveocremeum</taxon>
    </lineage>
</organism>
<feature type="non-terminal residue" evidence="8">
    <location>
        <position position="1"/>
    </location>
</feature>
<dbReference type="SUPFAM" id="SSF52799">
    <property type="entry name" value="(Phosphotyrosine protein) phosphatases II"/>
    <property type="match status" value="1"/>
</dbReference>
<comment type="catalytic activity">
    <reaction evidence="5">
        <text>O-phospho-L-threonyl-[protein] + H2O = L-threonyl-[protein] + phosphate</text>
        <dbReference type="Rhea" id="RHEA:47004"/>
        <dbReference type="Rhea" id="RHEA-COMP:11060"/>
        <dbReference type="Rhea" id="RHEA-COMP:11605"/>
        <dbReference type="ChEBI" id="CHEBI:15377"/>
        <dbReference type="ChEBI" id="CHEBI:30013"/>
        <dbReference type="ChEBI" id="CHEBI:43474"/>
        <dbReference type="ChEBI" id="CHEBI:61977"/>
        <dbReference type="EC" id="3.1.3.16"/>
    </reaction>
</comment>